<name>A0A117UWU5_9SPHN</name>
<keyword evidence="1" id="KW-0813">Transport</keyword>
<keyword evidence="6" id="KW-1185">Reference proteome</keyword>
<dbReference type="InterPro" id="IPR009050">
    <property type="entry name" value="Globin-like_sf"/>
</dbReference>
<evidence type="ECO:0000256" key="4">
    <source>
        <dbReference type="ARBA" id="ARBA00023004"/>
    </source>
</evidence>
<organism evidence="5 6">
    <name type="scientific">Novosphingobium fuchskuhlense</name>
    <dbReference type="NCBI Taxonomy" id="1117702"/>
    <lineage>
        <taxon>Bacteria</taxon>
        <taxon>Pseudomonadati</taxon>
        <taxon>Pseudomonadota</taxon>
        <taxon>Alphaproteobacteria</taxon>
        <taxon>Sphingomonadales</taxon>
        <taxon>Sphingomonadaceae</taxon>
        <taxon>Novosphingobium</taxon>
    </lineage>
</organism>
<dbReference type="OrthoDB" id="9790913at2"/>
<dbReference type="RefSeq" id="WP_067906486.1">
    <property type="nucleotide sequence ID" value="NZ_KQ954244.1"/>
</dbReference>
<accession>A0A117UWU5</accession>
<dbReference type="GO" id="GO:0019825">
    <property type="term" value="F:oxygen binding"/>
    <property type="evidence" value="ECO:0007669"/>
    <property type="project" value="InterPro"/>
</dbReference>
<dbReference type="AlphaFoldDB" id="A0A117UWU5"/>
<dbReference type="Proteomes" id="UP000058012">
    <property type="component" value="Unassembled WGS sequence"/>
</dbReference>
<dbReference type="GO" id="GO:0020037">
    <property type="term" value="F:heme binding"/>
    <property type="evidence" value="ECO:0007669"/>
    <property type="project" value="InterPro"/>
</dbReference>
<keyword evidence="4" id="KW-0408">Iron</keyword>
<dbReference type="InterPro" id="IPR001486">
    <property type="entry name" value="Hemoglobin_trunc"/>
</dbReference>
<dbReference type="Pfam" id="PF01152">
    <property type="entry name" value="Bac_globin"/>
    <property type="match status" value="1"/>
</dbReference>
<dbReference type="SUPFAM" id="SSF46458">
    <property type="entry name" value="Globin-like"/>
    <property type="match status" value="1"/>
</dbReference>
<dbReference type="InterPro" id="IPR012292">
    <property type="entry name" value="Globin/Proto"/>
</dbReference>
<dbReference type="GO" id="GO:0046872">
    <property type="term" value="F:metal ion binding"/>
    <property type="evidence" value="ECO:0007669"/>
    <property type="project" value="UniProtKB-KW"/>
</dbReference>
<reference evidence="5 6" key="1">
    <citation type="submission" date="2015-10" db="EMBL/GenBank/DDBJ databases">
        <title>Draft genome sequence of Novosphingobium fuchskuhlense DSM 25065 isolated from a surface water sample of the southwest basin of Lake Grosse Fuchskuhle.</title>
        <authorList>
            <person name="Ruckert C."/>
            <person name="Winkler A."/>
            <person name="Glaeser J."/>
            <person name="Grossart H.-P."/>
            <person name="Kalinowski J."/>
            <person name="Glaeser S."/>
        </authorList>
    </citation>
    <scope>NUCLEOTIDE SEQUENCE [LARGE SCALE GENOMIC DNA]</scope>
    <source>
        <strain evidence="5 6">FNE08-7</strain>
    </source>
</reference>
<evidence type="ECO:0000313" key="6">
    <source>
        <dbReference type="Proteomes" id="UP000058012"/>
    </source>
</evidence>
<proteinExistence type="predicted"/>
<dbReference type="EMBL" id="LLZS01000003">
    <property type="protein sequence ID" value="KUR72312.1"/>
    <property type="molecule type" value="Genomic_DNA"/>
</dbReference>
<comment type="caution">
    <text evidence="5">The sequence shown here is derived from an EMBL/GenBank/DDBJ whole genome shotgun (WGS) entry which is preliminary data.</text>
</comment>
<evidence type="ECO:0000256" key="1">
    <source>
        <dbReference type="ARBA" id="ARBA00022448"/>
    </source>
</evidence>
<keyword evidence="2" id="KW-0349">Heme</keyword>
<evidence type="ECO:0000313" key="5">
    <source>
        <dbReference type="EMBL" id="KUR72312.1"/>
    </source>
</evidence>
<protein>
    <submittedName>
        <fullName evidence="5">Globin</fullName>
    </submittedName>
</protein>
<dbReference type="Gene3D" id="1.10.490.10">
    <property type="entry name" value="Globins"/>
    <property type="match status" value="1"/>
</dbReference>
<evidence type="ECO:0000256" key="3">
    <source>
        <dbReference type="ARBA" id="ARBA00022723"/>
    </source>
</evidence>
<sequence length="131" mass="14492">MTIETQAVSPYDRIGGLTVLRQITDRFYTLMETEPGFAELRAMHSFDLAPMRESLPLFLAGWSGGPRTWWDANPGKCMVSMHTRFGINKATANQWADAMRQAITDVAPEDAAIAEALADVLDRMARGMAKA</sequence>
<evidence type="ECO:0000256" key="2">
    <source>
        <dbReference type="ARBA" id="ARBA00022617"/>
    </source>
</evidence>
<keyword evidence="3" id="KW-0479">Metal-binding</keyword>
<gene>
    <name evidence="5" type="ORF">AQZ52_03295</name>
</gene>
<dbReference type="STRING" id="1117702.AQZ52_03295"/>